<protein>
    <submittedName>
        <fullName evidence="2">Uncharacterized protein</fullName>
    </submittedName>
</protein>
<gene>
    <name evidence="2" type="ORF">EXN66_Car015286</name>
</gene>
<evidence type="ECO:0000313" key="3">
    <source>
        <dbReference type="Proteomes" id="UP000503349"/>
    </source>
</evidence>
<feature type="compositionally biased region" description="Polar residues" evidence="1">
    <location>
        <begin position="69"/>
        <end position="81"/>
    </location>
</feature>
<sequence>MLIFSVPTRASNDYDNEEDDDYVNVDQLERKELKVAGRYQGDKNTERPEQSTTKRQSNNGKMQGRRKTQTLNYRLNYRSSS</sequence>
<dbReference type="AlphaFoldDB" id="A0A6G1QB11"/>
<reference evidence="3" key="2">
    <citation type="submission" date="2019-02" db="EMBL/GenBank/DDBJ databases">
        <title>Opniocepnalus argus Var Kimnra genome.</title>
        <authorList>
            <person name="Zhou C."/>
            <person name="Xiao S."/>
        </authorList>
    </citation>
    <scope>NUCLEOTIDE SEQUENCE [LARGE SCALE GENOMIC DNA]</scope>
</reference>
<reference evidence="2 3" key="1">
    <citation type="submission" date="2019-02" db="EMBL/GenBank/DDBJ databases">
        <title>Opniocepnalus argus genome.</title>
        <authorList>
            <person name="Zhou C."/>
            <person name="Xiao S."/>
        </authorList>
    </citation>
    <scope>NUCLEOTIDE SEQUENCE [LARGE SCALE GENOMIC DNA]</scope>
    <source>
        <strain evidence="2">OARG1902GOOAL</strain>
        <tissue evidence="2">Muscle</tissue>
    </source>
</reference>
<evidence type="ECO:0000256" key="1">
    <source>
        <dbReference type="SAM" id="MobiDB-lite"/>
    </source>
</evidence>
<name>A0A6G1QB11_CHAAH</name>
<feature type="compositionally biased region" description="Acidic residues" evidence="1">
    <location>
        <begin position="14"/>
        <end position="23"/>
    </location>
</feature>
<proteinExistence type="predicted"/>
<dbReference type="Proteomes" id="UP000503349">
    <property type="component" value="Chromosome 15"/>
</dbReference>
<accession>A0A6G1QB11</accession>
<evidence type="ECO:0000313" key="2">
    <source>
        <dbReference type="EMBL" id="KAF3699599.1"/>
    </source>
</evidence>
<keyword evidence="3" id="KW-1185">Reference proteome</keyword>
<dbReference type="EMBL" id="CM015726">
    <property type="protein sequence ID" value="KAF3699599.1"/>
    <property type="molecule type" value="Genomic_DNA"/>
</dbReference>
<feature type="compositionally biased region" description="Polar residues" evidence="1">
    <location>
        <begin position="50"/>
        <end position="61"/>
    </location>
</feature>
<feature type="region of interest" description="Disordered" evidence="1">
    <location>
        <begin position="1"/>
        <end position="81"/>
    </location>
</feature>
<feature type="compositionally biased region" description="Basic and acidic residues" evidence="1">
    <location>
        <begin position="27"/>
        <end position="49"/>
    </location>
</feature>
<organism evidence="2 3">
    <name type="scientific">Channa argus</name>
    <name type="common">Northern snakehead</name>
    <name type="synonym">Ophicephalus argus</name>
    <dbReference type="NCBI Taxonomy" id="215402"/>
    <lineage>
        <taxon>Eukaryota</taxon>
        <taxon>Metazoa</taxon>
        <taxon>Chordata</taxon>
        <taxon>Craniata</taxon>
        <taxon>Vertebrata</taxon>
        <taxon>Euteleostomi</taxon>
        <taxon>Actinopterygii</taxon>
        <taxon>Neopterygii</taxon>
        <taxon>Teleostei</taxon>
        <taxon>Neoteleostei</taxon>
        <taxon>Acanthomorphata</taxon>
        <taxon>Anabantaria</taxon>
        <taxon>Anabantiformes</taxon>
        <taxon>Channoidei</taxon>
        <taxon>Channidae</taxon>
        <taxon>Channa</taxon>
    </lineage>
</organism>